<dbReference type="GO" id="GO:0004341">
    <property type="term" value="F:gluconolactonase activity"/>
    <property type="evidence" value="ECO:0007669"/>
    <property type="project" value="TreeGrafter"/>
</dbReference>
<gene>
    <name evidence="5" type="ORF">H7K45_08220</name>
</gene>
<evidence type="ECO:0000256" key="2">
    <source>
        <dbReference type="PIRSR" id="PIRSR605511-1"/>
    </source>
</evidence>
<dbReference type="EMBL" id="JACKVK010000005">
    <property type="protein sequence ID" value="MCV7420523.1"/>
    <property type="molecule type" value="Genomic_DNA"/>
</dbReference>
<comment type="cofactor">
    <cofactor evidence="3">
        <name>Zn(2+)</name>
        <dbReference type="ChEBI" id="CHEBI:29105"/>
    </cofactor>
    <text evidence="3">Binds 1 divalent metal cation per subunit.</text>
</comment>
<dbReference type="RefSeq" id="WP_263995305.1">
    <property type="nucleotide sequence ID" value="NZ_JACKVK010000005.1"/>
</dbReference>
<dbReference type="GO" id="GO:0019853">
    <property type="term" value="P:L-ascorbic acid biosynthetic process"/>
    <property type="evidence" value="ECO:0007669"/>
    <property type="project" value="TreeGrafter"/>
</dbReference>
<comment type="similarity">
    <text evidence="1">Belongs to the SMP-30/CGR1 family.</text>
</comment>
<evidence type="ECO:0000256" key="1">
    <source>
        <dbReference type="ARBA" id="ARBA00008853"/>
    </source>
</evidence>
<comment type="caution">
    <text evidence="5">The sequence shown here is derived from an EMBL/GenBank/DDBJ whole genome shotgun (WGS) entry which is preliminary data.</text>
</comment>
<feature type="binding site" evidence="3">
    <location>
        <position position="28"/>
    </location>
    <ligand>
        <name>a divalent metal cation</name>
        <dbReference type="ChEBI" id="CHEBI:60240"/>
    </ligand>
</feature>
<feature type="binding site" evidence="3">
    <location>
        <position position="159"/>
    </location>
    <ligand>
        <name>a divalent metal cation</name>
        <dbReference type="ChEBI" id="CHEBI:60240"/>
    </ligand>
</feature>
<feature type="domain" description="SMP-30/Gluconolactonase/LRE-like region" evidence="4">
    <location>
        <begin position="26"/>
        <end position="267"/>
    </location>
</feature>
<dbReference type="Proteomes" id="UP001141629">
    <property type="component" value="Unassembled WGS sequence"/>
</dbReference>
<reference evidence="5" key="1">
    <citation type="submission" date="2020-07" db="EMBL/GenBank/DDBJ databases">
        <authorList>
            <person name="Pettersson B.M.F."/>
            <person name="Behra P.R.K."/>
            <person name="Ramesh M."/>
            <person name="Das S."/>
            <person name="Dasgupta S."/>
            <person name="Kirsebom L.A."/>
        </authorList>
    </citation>
    <scope>NUCLEOTIDE SEQUENCE</scope>
    <source>
        <strain evidence="5">DSM 44838</strain>
    </source>
</reference>
<feature type="active site" description="Proton donor/acceptor" evidence="2">
    <location>
        <position position="209"/>
    </location>
</feature>
<dbReference type="Pfam" id="PF08450">
    <property type="entry name" value="SGL"/>
    <property type="match status" value="1"/>
</dbReference>
<dbReference type="PANTHER" id="PTHR10907:SF47">
    <property type="entry name" value="REGUCALCIN"/>
    <property type="match status" value="1"/>
</dbReference>
<protein>
    <submittedName>
        <fullName evidence="5">SMP-30/gluconolactonase/LRE family protein</fullName>
    </submittedName>
</protein>
<keyword evidence="6" id="KW-1185">Reference proteome</keyword>
<feature type="binding site" evidence="3">
    <location>
        <position position="113"/>
    </location>
    <ligand>
        <name>substrate</name>
    </ligand>
</feature>
<dbReference type="PRINTS" id="PR01790">
    <property type="entry name" value="SMP30FAMILY"/>
</dbReference>
<dbReference type="InterPro" id="IPR013658">
    <property type="entry name" value="SGL"/>
</dbReference>
<evidence type="ECO:0000313" key="5">
    <source>
        <dbReference type="EMBL" id="MCV7420523.1"/>
    </source>
</evidence>
<evidence type="ECO:0000256" key="3">
    <source>
        <dbReference type="PIRSR" id="PIRSR605511-2"/>
    </source>
</evidence>
<evidence type="ECO:0000259" key="4">
    <source>
        <dbReference type="Pfam" id="PF08450"/>
    </source>
</evidence>
<evidence type="ECO:0000313" key="6">
    <source>
        <dbReference type="Proteomes" id="UP001141629"/>
    </source>
</evidence>
<dbReference type="InterPro" id="IPR005511">
    <property type="entry name" value="SMP-30"/>
</dbReference>
<feature type="binding site" evidence="3">
    <location>
        <position position="209"/>
    </location>
    <ligand>
        <name>a divalent metal cation</name>
        <dbReference type="ChEBI" id="CHEBI:60240"/>
    </ligand>
</feature>
<keyword evidence="3" id="KW-0479">Metal-binding</keyword>
<accession>A0A9X2YJI8</accession>
<dbReference type="GO" id="GO:0005509">
    <property type="term" value="F:calcium ion binding"/>
    <property type="evidence" value="ECO:0007669"/>
    <property type="project" value="TreeGrafter"/>
</dbReference>
<feature type="binding site" evidence="3">
    <location>
        <position position="131"/>
    </location>
    <ligand>
        <name>substrate</name>
    </ligand>
</feature>
<reference evidence="5" key="2">
    <citation type="journal article" date="2022" name="BMC Genomics">
        <title>Comparative genome analysis of mycobacteria focusing on tRNA and non-coding RNA.</title>
        <authorList>
            <person name="Behra P.R.K."/>
            <person name="Pettersson B.M.F."/>
            <person name="Ramesh M."/>
            <person name="Das S."/>
            <person name="Dasgupta S."/>
            <person name="Kirsebom L.A."/>
        </authorList>
    </citation>
    <scope>NUCLEOTIDE SEQUENCE</scope>
    <source>
        <strain evidence="5">DSM 44838</strain>
    </source>
</reference>
<dbReference type="SUPFAM" id="SSF63829">
    <property type="entry name" value="Calcium-dependent phosphotriesterase"/>
    <property type="match status" value="1"/>
</dbReference>
<proteinExistence type="inferred from homology"/>
<name>A0A9X2YJI8_9MYCO</name>
<keyword evidence="3" id="KW-0862">Zinc</keyword>
<dbReference type="AlphaFoldDB" id="A0A9X2YJI8"/>
<dbReference type="PANTHER" id="PTHR10907">
    <property type="entry name" value="REGUCALCIN"/>
    <property type="match status" value="1"/>
</dbReference>
<dbReference type="InterPro" id="IPR011042">
    <property type="entry name" value="6-blade_b-propeller_TolB-like"/>
</dbReference>
<sequence>MTDSATSLDDDRQGGWHVAAPTQASLGERPVWDERTGTLVFVDIDRGELHRFNPEDGQSTVAVVGASVGCVGLRNNGGVVLGTDAGFVLADATGETRDDPIVPPGMTSAHFFNDGACDPAGRFVAGTSTTERTTGAASLYSLAPDGAVRVLLPEVTESNGVAWSLDGRQMFYVDSGTQDVMVFDYDPADGTATSGTVLFSIDEQDGVPDGLIVDAEDTLWLALWSGHGIRRYRSDGVLLSQITIPAKDVTCAAFGGADLTDLYVTTSRGYLEPGEVEAYPHAGDLFVLQTGATGCPTLRYGG</sequence>
<dbReference type="Gene3D" id="2.120.10.30">
    <property type="entry name" value="TolB, C-terminal domain"/>
    <property type="match status" value="1"/>
</dbReference>
<organism evidence="5 6">
    <name type="scientific">Mycobacterium yunnanensis</name>
    <dbReference type="NCBI Taxonomy" id="368477"/>
    <lineage>
        <taxon>Bacteria</taxon>
        <taxon>Bacillati</taxon>
        <taxon>Actinomycetota</taxon>
        <taxon>Actinomycetes</taxon>
        <taxon>Mycobacteriales</taxon>
        <taxon>Mycobacteriaceae</taxon>
        <taxon>Mycobacterium</taxon>
    </lineage>
</organism>